<feature type="domain" description="Calcineurin-like phosphoesterase" evidence="2">
    <location>
        <begin position="1"/>
        <end position="189"/>
    </location>
</feature>
<accession>A0ABN0B158</accession>
<dbReference type="GO" id="GO:0016787">
    <property type="term" value="F:hydrolase activity"/>
    <property type="evidence" value="ECO:0007669"/>
    <property type="project" value="UniProtKB-KW"/>
</dbReference>
<dbReference type="EC" id="3.1.-.-" evidence="3"/>
<sequence length="202" mass="22501">MKLVIASDIHGAAHWCHKLIDAIDAEQPDRVVLLGDLLYHGPRNDVPRDYAHKEVIAMLNSIAGSLIVVRGNCEADVDQWVLDFPCQAEYNYLWDSACTTDIGTHNERRDTAGKPMHGRALFCTHGHMWGAGYHNSANHMPPLPGGSALVFGHTHKKVNEESPNYPGIWCFNPGSVGLPKDGTHSFGIYENGEFRHHIWDNE</sequence>
<dbReference type="EMBL" id="AEDQ01000010">
    <property type="protein sequence ID" value="EFL44524.1"/>
    <property type="molecule type" value="Genomic_DNA"/>
</dbReference>
<keyword evidence="4" id="KW-1185">Reference proteome</keyword>
<reference evidence="3 4" key="1">
    <citation type="submission" date="2010-08" db="EMBL/GenBank/DDBJ databases">
        <authorList>
            <person name="Durkin A.S."/>
            <person name="Madupu R."/>
            <person name="Torralba M."/>
            <person name="Gillis M."/>
            <person name="Methe B."/>
            <person name="Sutton G."/>
            <person name="Nelson K.E."/>
        </authorList>
    </citation>
    <scope>NUCLEOTIDE SEQUENCE [LARGE SCALE GENOMIC DNA]</scope>
    <source>
        <strain evidence="3 4">PB189-T1-4</strain>
    </source>
</reference>
<dbReference type="InterPro" id="IPR024654">
    <property type="entry name" value="Calcineurin-like_PHP_lpxH"/>
</dbReference>
<dbReference type="NCBIfam" id="NF006988">
    <property type="entry name" value="PRK09453.1"/>
    <property type="match status" value="1"/>
</dbReference>
<keyword evidence="3" id="KW-0378">Hydrolase</keyword>
<dbReference type="InterPro" id="IPR029052">
    <property type="entry name" value="Metallo-depent_PP-like"/>
</dbReference>
<dbReference type="SUPFAM" id="SSF56300">
    <property type="entry name" value="Metallo-dependent phosphatases"/>
    <property type="match status" value="1"/>
</dbReference>
<comment type="similarity">
    <text evidence="1">Belongs to the metallophosphoesterase superfamily. YfcE family.</text>
</comment>
<evidence type="ECO:0000259" key="2">
    <source>
        <dbReference type="Pfam" id="PF12850"/>
    </source>
</evidence>
<evidence type="ECO:0000313" key="3">
    <source>
        <dbReference type="EMBL" id="EFL44524.1"/>
    </source>
</evidence>
<dbReference type="Proteomes" id="UP000004431">
    <property type="component" value="Unassembled WGS sequence"/>
</dbReference>
<name>A0ABN0B158_9ACTN</name>
<gene>
    <name evidence="3" type="ORF">HMPREF9248_1216</name>
</gene>
<evidence type="ECO:0000313" key="4">
    <source>
        <dbReference type="Proteomes" id="UP000004431"/>
    </source>
</evidence>
<comment type="caution">
    <text evidence="3">The sequence shown here is derived from an EMBL/GenBank/DDBJ whole genome shotgun (WGS) entry which is preliminary data.</text>
</comment>
<proteinExistence type="inferred from homology"/>
<dbReference type="Gene3D" id="3.60.21.10">
    <property type="match status" value="2"/>
</dbReference>
<organism evidence="3 4">
    <name type="scientific">Fannyhessea vaginae PB189-T1-4</name>
    <dbReference type="NCBI Taxonomy" id="866774"/>
    <lineage>
        <taxon>Bacteria</taxon>
        <taxon>Bacillati</taxon>
        <taxon>Actinomycetota</taxon>
        <taxon>Coriobacteriia</taxon>
        <taxon>Coriobacteriales</taxon>
        <taxon>Atopobiaceae</taxon>
        <taxon>Fannyhessea</taxon>
    </lineage>
</organism>
<dbReference type="Pfam" id="PF12850">
    <property type="entry name" value="Metallophos_2"/>
    <property type="match status" value="1"/>
</dbReference>
<dbReference type="RefSeq" id="WP_006303630.1">
    <property type="nucleotide sequence ID" value="NZ_AEDQ01000010.1"/>
</dbReference>
<protein>
    <submittedName>
        <fullName evidence="3">Phosphodiesterase family protein</fullName>
        <ecNumber evidence="3">3.1.-.-</ecNumber>
    </submittedName>
</protein>
<evidence type="ECO:0000256" key="1">
    <source>
        <dbReference type="ARBA" id="ARBA00008950"/>
    </source>
</evidence>